<dbReference type="InterPro" id="IPR006652">
    <property type="entry name" value="Kelch_1"/>
</dbReference>
<sequence>MQPSSEDPDIINGPLIPGLPDEISVTCIARLPVSAHPTLSLVSRSWRSLLRSHLLFTVRSHLTLSQPFLLINIRTVHSIFHWYLLDPSIPRHPLRPLPPSPSPTAIGSASAVLGPLVYLLGGSVNGIPQPTVSVLDPRLSRWSPGPRLSVGREFAAAGVVDGRLHVIGGCLPWSPSWAESLHGSGWAPVPSPVEVREKWMHGSAVVDGRILAVADRGGLEFDPRNGGRWSAVSTVLDMGWRGKAAVVDGVIYSYDFLGKIKGYDRGADVWRPVEGIDGELPRFLCGATLANVGGRLFVVWEGGLGGGKDLEIACAEIEVWREGPSGALRGRVMWSELSVLVVPKGGSVPGPDLRERGVHITKRIANDKLIKSNTVKSATSLQDKEMEGDGVYVLGDLRCPAEEVFWGRIVPLGEALVMSLDYFLIASGKVWLFDKEIHANEII</sequence>
<dbReference type="SUPFAM" id="SSF117281">
    <property type="entry name" value="Kelch motif"/>
    <property type="match status" value="1"/>
</dbReference>
<dbReference type="InterPro" id="IPR015915">
    <property type="entry name" value="Kelch-typ_b-propeller"/>
</dbReference>
<protein>
    <submittedName>
        <fullName evidence="2">F-box/kelch-repeat protein SKIP6</fullName>
    </submittedName>
</protein>
<dbReference type="CDD" id="cd22152">
    <property type="entry name" value="F-box_AtAFR-like"/>
    <property type="match status" value="1"/>
</dbReference>
<dbReference type="Gene3D" id="2.120.10.80">
    <property type="entry name" value="Kelch-type beta propeller"/>
    <property type="match status" value="1"/>
</dbReference>
<dbReference type="SUPFAM" id="SSF81383">
    <property type="entry name" value="F-box domain"/>
    <property type="match status" value="1"/>
</dbReference>
<reference evidence="2" key="2">
    <citation type="submission" date="2023-06" db="EMBL/GenBank/DDBJ databases">
        <authorList>
            <person name="Ma L."/>
            <person name="Liu K.-W."/>
            <person name="Li Z."/>
            <person name="Hsiao Y.-Y."/>
            <person name="Qi Y."/>
            <person name="Fu T."/>
            <person name="Tang G."/>
            <person name="Zhang D."/>
            <person name="Sun W.-H."/>
            <person name="Liu D.-K."/>
            <person name="Li Y."/>
            <person name="Chen G.-Z."/>
            <person name="Liu X.-D."/>
            <person name="Liao X.-Y."/>
            <person name="Jiang Y.-T."/>
            <person name="Yu X."/>
            <person name="Hao Y."/>
            <person name="Huang J."/>
            <person name="Zhao X.-W."/>
            <person name="Ke S."/>
            <person name="Chen Y.-Y."/>
            <person name="Wu W.-L."/>
            <person name="Hsu J.-L."/>
            <person name="Lin Y.-F."/>
            <person name="Huang M.-D."/>
            <person name="Li C.-Y."/>
            <person name="Huang L."/>
            <person name="Wang Z.-W."/>
            <person name="Zhao X."/>
            <person name="Zhong W.-Y."/>
            <person name="Peng D.-H."/>
            <person name="Ahmad S."/>
            <person name="Lan S."/>
            <person name="Zhang J.-S."/>
            <person name="Tsai W.-C."/>
            <person name="Van De Peer Y."/>
            <person name="Liu Z.-J."/>
        </authorList>
    </citation>
    <scope>NUCLEOTIDE SEQUENCE</scope>
    <source>
        <strain evidence="2">SCP</strain>
        <tissue evidence="2">Leaves</tissue>
    </source>
</reference>
<organism evidence="2 3">
    <name type="scientific">Acorus gramineus</name>
    <name type="common">Dwarf sweet flag</name>
    <dbReference type="NCBI Taxonomy" id="55184"/>
    <lineage>
        <taxon>Eukaryota</taxon>
        <taxon>Viridiplantae</taxon>
        <taxon>Streptophyta</taxon>
        <taxon>Embryophyta</taxon>
        <taxon>Tracheophyta</taxon>
        <taxon>Spermatophyta</taxon>
        <taxon>Magnoliopsida</taxon>
        <taxon>Liliopsida</taxon>
        <taxon>Acoraceae</taxon>
        <taxon>Acorus</taxon>
    </lineage>
</organism>
<dbReference type="SMART" id="SM00256">
    <property type="entry name" value="FBOX"/>
    <property type="match status" value="1"/>
</dbReference>
<evidence type="ECO:0000259" key="1">
    <source>
        <dbReference type="SMART" id="SM00256"/>
    </source>
</evidence>
<name>A0AAV9BPF7_ACOGR</name>
<feature type="domain" description="F-box" evidence="1">
    <location>
        <begin position="19"/>
        <end position="59"/>
    </location>
</feature>
<dbReference type="Pfam" id="PF25210">
    <property type="entry name" value="Kelch_FKB95"/>
    <property type="match status" value="1"/>
</dbReference>
<dbReference type="InterPro" id="IPR050354">
    <property type="entry name" value="F-box/kelch-repeat_ARATH"/>
</dbReference>
<dbReference type="SMART" id="SM00612">
    <property type="entry name" value="Kelch"/>
    <property type="match status" value="1"/>
</dbReference>
<dbReference type="Proteomes" id="UP001179952">
    <property type="component" value="Unassembled WGS sequence"/>
</dbReference>
<proteinExistence type="predicted"/>
<keyword evidence="3" id="KW-1185">Reference proteome</keyword>
<dbReference type="PANTHER" id="PTHR24414">
    <property type="entry name" value="F-BOX/KELCH-REPEAT PROTEIN SKIP4"/>
    <property type="match status" value="1"/>
</dbReference>
<comment type="caution">
    <text evidence="2">The sequence shown here is derived from an EMBL/GenBank/DDBJ whole genome shotgun (WGS) entry which is preliminary data.</text>
</comment>
<dbReference type="InterPro" id="IPR057499">
    <property type="entry name" value="Kelch_FKB95"/>
</dbReference>
<dbReference type="PANTHER" id="PTHR24414:SF23">
    <property type="entry name" value="F-BOX_KELCH-REPEAT PROTEIN SKIP6"/>
    <property type="match status" value="1"/>
</dbReference>
<accession>A0AAV9BPF7</accession>
<dbReference type="Pfam" id="PF00646">
    <property type="entry name" value="F-box"/>
    <property type="match status" value="1"/>
</dbReference>
<evidence type="ECO:0000313" key="2">
    <source>
        <dbReference type="EMBL" id="KAK1278032.1"/>
    </source>
</evidence>
<gene>
    <name evidence="2" type="ORF">QJS04_geneDACA020200</name>
</gene>
<evidence type="ECO:0000313" key="3">
    <source>
        <dbReference type="Proteomes" id="UP001179952"/>
    </source>
</evidence>
<dbReference type="AlphaFoldDB" id="A0AAV9BPF7"/>
<dbReference type="EMBL" id="JAUJYN010000002">
    <property type="protein sequence ID" value="KAK1278032.1"/>
    <property type="molecule type" value="Genomic_DNA"/>
</dbReference>
<reference evidence="2" key="1">
    <citation type="journal article" date="2023" name="Nat. Commun.">
        <title>Diploid and tetraploid genomes of Acorus and the evolution of monocots.</title>
        <authorList>
            <person name="Ma L."/>
            <person name="Liu K.W."/>
            <person name="Li Z."/>
            <person name="Hsiao Y.Y."/>
            <person name="Qi Y."/>
            <person name="Fu T."/>
            <person name="Tang G.D."/>
            <person name="Zhang D."/>
            <person name="Sun W.H."/>
            <person name="Liu D.K."/>
            <person name="Li Y."/>
            <person name="Chen G.Z."/>
            <person name="Liu X.D."/>
            <person name="Liao X.Y."/>
            <person name="Jiang Y.T."/>
            <person name="Yu X."/>
            <person name="Hao Y."/>
            <person name="Huang J."/>
            <person name="Zhao X.W."/>
            <person name="Ke S."/>
            <person name="Chen Y.Y."/>
            <person name="Wu W.L."/>
            <person name="Hsu J.L."/>
            <person name="Lin Y.F."/>
            <person name="Huang M.D."/>
            <person name="Li C.Y."/>
            <person name="Huang L."/>
            <person name="Wang Z.W."/>
            <person name="Zhao X."/>
            <person name="Zhong W.Y."/>
            <person name="Peng D.H."/>
            <person name="Ahmad S."/>
            <person name="Lan S."/>
            <person name="Zhang J.S."/>
            <person name="Tsai W.C."/>
            <person name="Van de Peer Y."/>
            <person name="Liu Z.J."/>
        </authorList>
    </citation>
    <scope>NUCLEOTIDE SEQUENCE</scope>
    <source>
        <strain evidence="2">SCP</strain>
    </source>
</reference>
<dbReference type="InterPro" id="IPR001810">
    <property type="entry name" value="F-box_dom"/>
</dbReference>
<dbReference type="InterPro" id="IPR036047">
    <property type="entry name" value="F-box-like_dom_sf"/>
</dbReference>